<sequence>MQVINEAECLDNASTSNKENEAFHETPFPGQSGGAPLDSTQVKQKSMKHNKLTEPISKEQQITAEIKKQKEIKKAKSSEKQQQEATIKEQRPSCSGQLKGKQKPAKKISHGLNTEHRVSDSGRKEKRESEQKSIPNLNTPSSITILPKTTAASKSTEFDTLSPDPSARLDSKRKGHGTADEDPNNVSLYSVHRKKKASKQRKMT</sequence>
<gene>
    <name evidence="2" type="ORF">OVA965_LOCUS8891</name>
    <name evidence="3" type="ORF">TMI583_LOCUS8887</name>
</gene>
<proteinExistence type="predicted"/>
<dbReference type="Proteomes" id="UP000677228">
    <property type="component" value="Unassembled WGS sequence"/>
</dbReference>
<feature type="compositionally biased region" description="Basic residues" evidence="1">
    <location>
        <begin position="191"/>
        <end position="204"/>
    </location>
</feature>
<feature type="compositionally biased region" description="Polar residues" evidence="1">
    <location>
        <begin position="150"/>
        <end position="159"/>
    </location>
</feature>
<feature type="compositionally biased region" description="Basic and acidic residues" evidence="1">
    <location>
        <begin position="113"/>
        <end position="131"/>
    </location>
</feature>
<organism evidence="2 4">
    <name type="scientific">Didymodactylos carnosus</name>
    <dbReference type="NCBI Taxonomy" id="1234261"/>
    <lineage>
        <taxon>Eukaryota</taxon>
        <taxon>Metazoa</taxon>
        <taxon>Spiralia</taxon>
        <taxon>Gnathifera</taxon>
        <taxon>Rotifera</taxon>
        <taxon>Eurotatoria</taxon>
        <taxon>Bdelloidea</taxon>
        <taxon>Philodinida</taxon>
        <taxon>Philodinidae</taxon>
        <taxon>Didymodactylos</taxon>
    </lineage>
</organism>
<dbReference type="Proteomes" id="UP000682733">
    <property type="component" value="Unassembled WGS sequence"/>
</dbReference>
<evidence type="ECO:0000256" key="1">
    <source>
        <dbReference type="SAM" id="MobiDB-lite"/>
    </source>
</evidence>
<protein>
    <submittedName>
        <fullName evidence="2">Uncharacterized protein</fullName>
    </submittedName>
</protein>
<comment type="caution">
    <text evidence="2">The sequence shown here is derived from an EMBL/GenBank/DDBJ whole genome shotgun (WGS) entry which is preliminary data.</text>
</comment>
<feature type="compositionally biased region" description="Polar residues" evidence="1">
    <location>
        <begin position="132"/>
        <end position="144"/>
    </location>
</feature>
<evidence type="ECO:0000313" key="4">
    <source>
        <dbReference type="Proteomes" id="UP000677228"/>
    </source>
</evidence>
<feature type="compositionally biased region" description="Basic residues" evidence="1">
    <location>
        <begin position="100"/>
        <end position="109"/>
    </location>
</feature>
<feature type="region of interest" description="Disordered" evidence="1">
    <location>
        <begin position="1"/>
        <end position="204"/>
    </location>
</feature>
<name>A0A8S2DAE9_9BILA</name>
<dbReference type="AlphaFoldDB" id="A0A8S2DAE9"/>
<evidence type="ECO:0000313" key="2">
    <source>
        <dbReference type="EMBL" id="CAF0886344.1"/>
    </source>
</evidence>
<evidence type="ECO:0000313" key="3">
    <source>
        <dbReference type="EMBL" id="CAF3669290.1"/>
    </source>
</evidence>
<accession>A0A8S2DAE9</accession>
<reference evidence="2" key="1">
    <citation type="submission" date="2021-02" db="EMBL/GenBank/DDBJ databases">
        <authorList>
            <person name="Nowell W R."/>
        </authorList>
    </citation>
    <scope>NUCLEOTIDE SEQUENCE</scope>
</reference>
<dbReference type="EMBL" id="CAJOBA010003061">
    <property type="protein sequence ID" value="CAF3669290.1"/>
    <property type="molecule type" value="Genomic_DNA"/>
</dbReference>
<dbReference type="EMBL" id="CAJNOK010003060">
    <property type="protein sequence ID" value="CAF0886344.1"/>
    <property type="molecule type" value="Genomic_DNA"/>
</dbReference>
<feature type="compositionally biased region" description="Basic and acidic residues" evidence="1">
    <location>
        <begin position="65"/>
        <end position="91"/>
    </location>
</feature>